<comment type="subcellular location">
    <subcellularLocation>
        <location evidence="1">Cell membrane</location>
        <topology evidence="1">Multi-pass membrane protein</topology>
    </subcellularLocation>
</comment>
<keyword evidence="2" id="KW-1003">Cell membrane</keyword>
<protein>
    <submittedName>
        <fullName evidence="7">ABC transporter permease</fullName>
    </submittedName>
</protein>
<evidence type="ECO:0000256" key="5">
    <source>
        <dbReference type="ARBA" id="ARBA00023136"/>
    </source>
</evidence>
<evidence type="ECO:0000313" key="7">
    <source>
        <dbReference type="EMBL" id="GAA1949043.1"/>
    </source>
</evidence>
<feature type="transmembrane region" description="Helical" evidence="6">
    <location>
        <begin position="117"/>
        <end position="138"/>
    </location>
</feature>
<dbReference type="CDD" id="cd06579">
    <property type="entry name" value="TM_PBP1_transp_AraH_like"/>
    <property type="match status" value="1"/>
</dbReference>
<evidence type="ECO:0000313" key="8">
    <source>
        <dbReference type="Proteomes" id="UP001500571"/>
    </source>
</evidence>
<dbReference type="Proteomes" id="UP001500571">
    <property type="component" value="Unassembled WGS sequence"/>
</dbReference>
<dbReference type="Pfam" id="PF02653">
    <property type="entry name" value="BPD_transp_2"/>
    <property type="match status" value="1"/>
</dbReference>
<dbReference type="RefSeq" id="WP_344042135.1">
    <property type="nucleotide sequence ID" value="NZ_BAAAPB010000001.1"/>
</dbReference>
<feature type="transmembrane region" description="Helical" evidence="6">
    <location>
        <begin position="182"/>
        <end position="206"/>
    </location>
</feature>
<keyword evidence="5 6" id="KW-0472">Membrane</keyword>
<organism evidence="7 8">
    <name type="scientific">Nocardioides panacihumi</name>
    <dbReference type="NCBI Taxonomy" id="400774"/>
    <lineage>
        <taxon>Bacteria</taxon>
        <taxon>Bacillati</taxon>
        <taxon>Actinomycetota</taxon>
        <taxon>Actinomycetes</taxon>
        <taxon>Propionibacteriales</taxon>
        <taxon>Nocardioidaceae</taxon>
        <taxon>Nocardioides</taxon>
    </lineage>
</organism>
<evidence type="ECO:0000256" key="4">
    <source>
        <dbReference type="ARBA" id="ARBA00022989"/>
    </source>
</evidence>
<sequence>MSSVTDNIAVGEPARSEPAEAVRRPRRSVRSFLEAYAFLGLLVGAFVFFSLWPRTSATFPTSANLQVLLGSNTVVAITALAALIPLICNEWDLSIGGSAALSSVFVAQFMTNGMNPLLALAIGIGIGVCVGVVNALLVTRMGVNAVITTLGISIIITGIISLKTGGVTVAGNISQGVTDFGTLSWLGIPRTVYALVLVAVVVYYLIDHTPYGRYLYALGSNRSAGRLAGIRVKLVVGLTFVIAGAVCGAAGVLQVARSGGANPHLADALLLPALAAAFLSAAAIRPGKYNVGGVLVAVYFLAVLNSGLNLAGAQPYVANFVNGGALIIGVGLAARLGERREP</sequence>
<gene>
    <name evidence="7" type="ORF">GCM10009798_05330</name>
</gene>
<feature type="transmembrane region" description="Helical" evidence="6">
    <location>
        <begin position="291"/>
        <end position="310"/>
    </location>
</feature>
<dbReference type="InterPro" id="IPR001851">
    <property type="entry name" value="ABC_transp_permease"/>
</dbReference>
<reference evidence="7 8" key="1">
    <citation type="journal article" date="2019" name="Int. J. Syst. Evol. Microbiol.">
        <title>The Global Catalogue of Microorganisms (GCM) 10K type strain sequencing project: providing services to taxonomists for standard genome sequencing and annotation.</title>
        <authorList>
            <consortium name="The Broad Institute Genomics Platform"/>
            <consortium name="The Broad Institute Genome Sequencing Center for Infectious Disease"/>
            <person name="Wu L."/>
            <person name="Ma J."/>
        </authorList>
    </citation>
    <scope>NUCLEOTIDE SEQUENCE [LARGE SCALE GENOMIC DNA]</scope>
    <source>
        <strain evidence="7 8">JCM 15309</strain>
    </source>
</reference>
<comment type="caution">
    <text evidence="7">The sequence shown here is derived from an EMBL/GenBank/DDBJ whole genome shotgun (WGS) entry which is preliminary data.</text>
</comment>
<accession>A0ABN2QER8</accession>
<feature type="transmembrane region" description="Helical" evidence="6">
    <location>
        <begin position="93"/>
        <end position="111"/>
    </location>
</feature>
<keyword evidence="3 6" id="KW-0812">Transmembrane</keyword>
<feature type="transmembrane region" description="Helical" evidence="6">
    <location>
        <begin position="33"/>
        <end position="53"/>
    </location>
</feature>
<feature type="transmembrane region" description="Helical" evidence="6">
    <location>
        <begin position="265"/>
        <end position="284"/>
    </location>
</feature>
<feature type="transmembrane region" description="Helical" evidence="6">
    <location>
        <begin position="232"/>
        <end position="253"/>
    </location>
</feature>
<evidence type="ECO:0000256" key="2">
    <source>
        <dbReference type="ARBA" id="ARBA00022475"/>
    </source>
</evidence>
<dbReference type="PANTHER" id="PTHR32196">
    <property type="entry name" value="ABC TRANSPORTER PERMEASE PROTEIN YPHD-RELATED-RELATED"/>
    <property type="match status" value="1"/>
</dbReference>
<evidence type="ECO:0000256" key="1">
    <source>
        <dbReference type="ARBA" id="ARBA00004651"/>
    </source>
</evidence>
<name>A0ABN2QER8_9ACTN</name>
<keyword evidence="8" id="KW-1185">Reference proteome</keyword>
<evidence type="ECO:0000256" key="6">
    <source>
        <dbReference type="SAM" id="Phobius"/>
    </source>
</evidence>
<keyword evidence="4 6" id="KW-1133">Transmembrane helix</keyword>
<feature type="transmembrane region" description="Helical" evidence="6">
    <location>
        <begin position="65"/>
        <end position="86"/>
    </location>
</feature>
<feature type="transmembrane region" description="Helical" evidence="6">
    <location>
        <begin position="145"/>
        <end position="162"/>
    </location>
</feature>
<evidence type="ECO:0000256" key="3">
    <source>
        <dbReference type="ARBA" id="ARBA00022692"/>
    </source>
</evidence>
<feature type="transmembrane region" description="Helical" evidence="6">
    <location>
        <begin position="316"/>
        <end position="336"/>
    </location>
</feature>
<dbReference type="EMBL" id="BAAAPB010000001">
    <property type="protein sequence ID" value="GAA1949043.1"/>
    <property type="molecule type" value="Genomic_DNA"/>
</dbReference>
<proteinExistence type="predicted"/>